<dbReference type="InterPro" id="IPR003779">
    <property type="entry name" value="CMD-like"/>
</dbReference>
<gene>
    <name evidence="4" type="ORF">FSB78_09070</name>
</gene>
<evidence type="ECO:0000256" key="1">
    <source>
        <dbReference type="SAM" id="MobiDB-lite"/>
    </source>
</evidence>
<protein>
    <submittedName>
        <fullName evidence="4">Cupin domain-containing protein</fullName>
    </submittedName>
</protein>
<dbReference type="InterPro" id="IPR011051">
    <property type="entry name" value="RmlC_Cupin_sf"/>
</dbReference>
<comment type="caution">
    <text evidence="4">The sequence shown here is derived from an EMBL/GenBank/DDBJ whole genome shotgun (WGS) entry which is preliminary data.</text>
</comment>
<dbReference type="InterPro" id="IPR013096">
    <property type="entry name" value="Cupin_2"/>
</dbReference>
<dbReference type="Pfam" id="PF02627">
    <property type="entry name" value="CMD"/>
    <property type="match status" value="2"/>
</dbReference>
<dbReference type="AlphaFoldDB" id="A0A5C6UGB0"/>
<dbReference type="Gene3D" id="2.60.120.10">
    <property type="entry name" value="Jelly Rolls"/>
    <property type="match status" value="1"/>
</dbReference>
<proteinExistence type="predicted"/>
<dbReference type="SUPFAM" id="SSF69118">
    <property type="entry name" value="AhpD-like"/>
    <property type="match status" value="2"/>
</dbReference>
<organism evidence="4 5">
    <name type="scientific">Sphingomonas ginsenosidivorax</name>
    <dbReference type="NCBI Taxonomy" id="862135"/>
    <lineage>
        <taxon>Bacteria</taxon>
        <taxon>Pseudomonadati</taxon>
        <taxon>Pseudomonadota</taxon>
        <taxon>Alphaproteobacteria</taxon>
        <taxon>Sphingomonadales</taxon>
        <taxon>Sphingomonadaceae</taxon>
        <taxon>Sphingomonas</taxon>
    </lineage>
</organism>
<dbReference type="InterPro" id="IPR014710">
    <property type="entry name" value="RmlC-like_jellyroll"/>
</dbReference>
<dbReference type="InterPro" id="IPR029032">
    <property type="entry name" value="AhpD-like"/>
</dbReference>
<feature type="domain" description="Carboxymuconolactone decarboxylase-like" evidence="2">
    <location>
        <begin position="57"/>
        <end position="139"/>
    </location>
</feature>
<dbReference type="PANTHER" id="PTHR33570">
    <property type="entry name" value="4-CARBOXYMUCONOLACTONE DECARBOXYLASE FAMILY PROTEIN"/>
    <property type="match status" value="1"/>
</dbReference>
<dbReference type="InterPro" id="IPR047263">
    <property type="entry name" value="HNL-like_cupin"/>
</dbReference>
<dbReference type="Gene3D" id="1.20.1290.10">
    <property type="entry name" value="AhpD-like"/>
    <property type="match status" value="2"/>
</dbReference>
<dbReference type="CDD" id="cd02233">
    <property type="entry name" value="cupin_HNL-like"/>
    <property type="match status" value="1"/>
</dbReference>
<name>A0A5C6UGB0_9SPHN</name>
<dbReference type="PANTHER" id="PTHR33570:SF9">
    <property type="entry name" value="BLL4600 PROTEIN"/>
    <property type="match status" value="1"/>
</dbReference>
<reference evidence="4 5" key="1">
    <citation type="journal article" date="2013" name="Antonie Van Leeuwenhoek">
        <title>Sphingomonas ginsenosidivorax sp. nov., with the ability to transform ginsenosides.</title>
        <authorList>
            <person name="Jin X.F."/>
            <person name="Kim J.K."/>
            <person name="Liu Q.M."/>
            <person name="Kang M.S."/>
            <person name="He D."/>
            <person name="Jin F.X."/>
            <person name="Kim S.C."/>
            <person name="Im W.T."/>
        </authorList>
    </citation>
    <scope>NUCLEOTIDE SEQUENCE [LARGE SCALE GENOMIC DNA]</scope>
    <source>
        <strain evidence="4 5">KHI67</strain>
    </source>
</reference>
<evidence type="ECO:0000259" key="3">
    <source>
        <dbReference type="Pfam" id="PF07883"/>
    </source>
</evidence>
<sequence>MMTGGRQPSRAGTIAGSRRLQVNRACATAFILVLATPVAAQQKRPSVAPKAMQEVAPQLATYTDDVLFGDVWVRSQLSPRDRSMVTLTVLIGTGKSAQLAGHLNRALDNGVTPAEVSGLVTQLAFYTGWPNAVSALAVIAPEFTKRKIDTAALRAAVSAAALAPEQPATARDSNPAMAKGAPKFEALTANVIYGDLWRRTDLTPRDRSLVTIIALAANGDEAQLASHMGRSAAYGLTRADLVEALTHLAFYAGWPKANSAIRLAIADQGKPAEPVVSADAAPPLTVTPPRQDPSRGPAEHFTGQVTVTSPFKASGGSRLGGATVSFAKGARTNWHTHPTGQLLVVTTGRGWVQAAGEPVRVVGPGDIVWTAPGVRHWHGATATSAMTHVAASESREGTSVTWMEPVSAAQYTGPR</sequence>
<feature type="region of interest" description="Disordered" evidence="1">
    <location>
        <begin position="274"/>
        <end position="297"/>
    </location>
</feature>
<dbReference type="Pfam" id="PF07883">
    <property type="entry name" value="Cupin_2"/>
    <property type="match status" value="1"/>
</dbReference>
<dbReference type="EMBL" id="VOQR01000001">
    <property type="protein sequence ID" value="TXC71085.1"/>
    <property type="molecule type" value="Genomic_DNA"/>
</dbReference>
<evidence type="ECO:0000313" key="5">
    <source>
        <dbReference type="Proteomes" id="UP000321250"/>
    </source>
</evidence>
<dbReference type="Proteomes" id="UP000321250">
    <property type="component" value="Unassembled WGS sequence"/>
</dbReference>
<evidence type="ECO:0000259" key="2">
    <source>
        <dbReference type="Pfam" id="PF02627"/>
    </source>
</evidence>
<feature type="domain" description="Carboxymuconolactone decarboxylase-like" evidence="2">
    <location>
        <begin position="182"/>
        <end position="264"/>
    </location>
</feature>
<feature type="domain" description="Cupin type-2" evidence="3">
    <location>
        <begin position="324"/>
        <end position="386"/>
    </location>
</feature>
<keyword evidence="5" id="KW-1185">Reference proteome</keyword>
<evidence type="ECO:0000313" key="4">
    <source>
        <dbReference type="EMBL" id="TXC71085.1"/>
    </source>
</evidence>
<accession>A0A5C6UGB0</accession>
<dbReference type="GO" id="GO:0051920">
    <property type="term" value="F:peroxiredoxin activity"/>
    <property type="evidence" value="ECO:0007669"/>
    <property type="project" value="InterPro"/>
</dbReference>
<dbReference type="SUPFAM" id="SSF51182">
    <property type="entry name" value="RmlC-like cupins"/>
    <property type="match status" value="1"/>
</dbReference>
<dbReference type="InterPro" id="IPR052512">
    <property type="entry name" value="4CMD/NDH-1_regulator"/>
</dbReference>